<gene>
    <name evidence="2" type="ORF">M2350_001215</name>
</gene>
<dbReference type="Pfam" id="PF13490">
    <property type="entry name" value="zf-HC2"/>
    <property type="match status" value="1"/>
</dbReference>
<dbReference type="Gene3D" id="1.10.10.1320">
    <property type="entry name" value="Anti-sigma factor, zinc-finger domain"/>
    <property type="match status" value="1"/>
</dbReference>
<evidence type="ECO:0000313" key="2">
    <source>
        <dbReference type="EMBL" id="MCS3918815.1"/>
    </source>
</evidence>
<comment type="caution">
    <text evidence="2">The sequence shown here is derived from an EMBL/GenBank/DDBJ whole genome shotgun (WGS) entry which is preliminary data.</text>
</comment>
<feature type="domain" description="Putative zinc-finger" evidence="1">
    <location>
        <begin position="3"/>
        <end position="36"/>
    </location>
</feature>
<dbReference type="InterPro" id="IPR041916">
    <property type="entry name" value="Anti_sigma_zinc_sf"/>
</dbReference>
<organism evidence="2 3">
    <name type="scientific">Candidatus Fervidibacter sacchari</name>
    <dbReference type="NCBI Taxonomy" id="1448929"/>
    <lineage>
        <taxon>Bacteria</taxon>
        <taxon>Candidatus Fervidibacterota</taxon>
        <taxon>Candidatus Fervidibacter</taxon>
    </lineage>
</organism>
<proteinExistence type="predicted"/>
<protein>
    <submittedName>
        <fullName evidence="2">Anti-sigma factor RsiW</fullName>
    </submittedName>
</protein>
<sequence>MKCEDLLKAISDYIDGEIDPSICEELEKHLQDCDPCKIVVDTVRKTILLYKGTELYELPYEVKERLHKLLREKWREKFPTAIY</sequence>
<name>A0ABT2ELJ8_9BACT</name>
<evidence type="ECO:0000259" key="1">
    <source>
        <dbReference type="Pfam" id="PF13490"/>
    </source>
</evidence>
<keyword evidence="3" id="KW-1185">Reference proteome</keyword>
<dbReference type="EMBL" id="JANUCP010000002">
    <property type="protein sequence ID" value="MCS3918815.1"/>
    <property type="molecule type" value="Genomic_DNA"/>
</dbReference>
<reference evidence="2 3" key="1">
    <citation type="submission" date="2022-08" db="EMBL/GenBank/DDBJ databases">
        <title>Bacterial and archaeal communities from various locations to study Microbial Dark Matter (Phase II).</title>
        <authorList>
            <person name="Stepanauskas R."/>
        </authorList>
    </citation>
    <scope>NUCLEOTIDE SEQUENCE [LARGE SCALE GENOMIC DNA]</scope>
    <source>
        <strain evidence="2 3">PD1</strain>
    </source>
</reference>
<accession>A0ABT2ELJ8</accession>
<dbReference type="Proteomes" id="UP001204798">
    <property type="component" value="Unassembled WGS sequence"/>
</dbReference>
<dbReference type="InterPro" id="IPR027383">
    <property type="entry name" value="Znf_put"/>
</dbReference>
<evidence type="ECO:0000313" key="3">
    <source>
        <dbReference type="Proteomes" id="UP001204798"/>
    </source>
</evidence>
<dbReference type="RefSeq" id="WP_259094863.1">
    <property type="nucleotide sequence ID" value="NZ_CP130454.1"/>
</dbReference>